<dbReference type="InterPro" id="IPR018998">
    <property type="entry name" value="EndoU_C"/>
</dbReference>
<evidence type="ECO:0000256" key="3">
    <source>
        <dbReference type="ARBA" id="ARBA00011245"/>
    </source>
</evidence>
<dbReference type="PANTHER" id="PTHR12439">
    <property type="entry name" value="PLACENTAL PROTEIN 11-RELATED"/>
    <property type="match status" value="1"/>
</dbReference>
<dbReference type="Proteomes" id="UP001303046">
    <property type="component" value="Unassembled WGS sequence"/>
</dbReference>
<evidence type="ECO:0000313" key="14">
    <source>
        <dbReference type="Proteomes" id="UP001303046"/>
    </source>
</evidence>
<evidence type="ECO:0000256" key="2">
    <source>
        <dbReference type="ARBA" id="ARBA00010168"/>
    </source>
</evidence>
<accession>A0ABR1BMX3</accession>
<sequence length="309" mass="36227">MYRCVFVFAYALSLQTLPSFNITDAELLKISRTLRNVDRNKAHSYQIQINYQGRTQPNSKRDEADYEFFTLMDINLLQKPSYSLLVDMMNNYNPRTGIAEPRVSLHEEAREVNAFLDIILGSKPFQKLFEFLKRKEHPFASSERDFRRWIERLWFEQYSRSKGKLDTSGFEHVFMGEIKGNKVTGLHNWIRLYYLEKAEDFDYQGFIHKRADVIASIKFSWRRKLKRINSVLIGTSPEYEMALYTLCFLSRRKKNVCNVEIDGCPISIASYEVIQNGKVHIGSTFPKIRGKHDVCKKSNAKQPAMDDDE</sequence>
<evidence type="ECO:0000259" key="12">
    <source>
        <dbReference type="PROSITE" id="PS51959"/>
    </source>
</evidence>
<reference evidence="13 14" key="1">
    <citation type="submission" date="2023-08" db="EMBL/GenBank/DDBJ databases">
        <title>A Necator americanus chromosomal reference genome.</title>
        <authorList>
            <person name="Ilik V."/>
            <person name="Petrzelkova K.J."/>
            <person name="Pardy F."/>
            <person name="Fuh T."/>
            <person name="Niatou-Singa F.S."/>
            <person name="Gouil Q."/>
            <person name="Baker L."/>
            <person name="Ritchie M.E."/>
            <person name="Jex A.R."/>
            <person name="Gazzola D."/>
            <person name="Li H."/>
            <person name="Toshio Fujiwara R."/>
            <person name="Zhan B."/>
            <person name="Aroian R.V."/>
            <person name="Pafco B."/>
            <person name="Schwarz E.M."/>
        </authorList>
    </citation>
    <scope>NUCLEOTIDE SEQUENCE [LARGE SCALE GENOMIC DNA]</scope>
    <source>
        <strain evidence="13 14">Aroian</strain>
        <tissue evidence="13">Whole animal</tissue>
    </source>
</reference>
<keyword evidence="7 11" id="KW-0378">Hydrolase</keyword>
<protein>
    <recommendedName>
        <fullName evidence="12">EndoU domain-containing protein</fullName>
    </recommendedName>
</protein>
<dbReference type="InterPro" id="IPR039787">
    <property type="entry name" value="ENDOU"/>
</dbReference>
<keyword evidence="10" id="KW-0456">Lyase</keyword>
<keyword evidence="6 11" id="KW-0255">Endonuclease</keyword>
<evidence type="ECO:0000256" key="6">
    <source>
        <dbReference type="ARBA" id="ARBA00022759"/>
    </source>
</evidence>
<feature type="domain" description="EndoU" evidence="12">
    <location>
        <begin position="23"/>
        <end position="290"/>
    </location>
</feature>
<organism evidence="13 14">
    <name type="scientific">Necator americanus</name>
    <name type="common">Human hookworm</name>
    <dbReference type="NCBI Taxonomy" id="51031"/>
    <lineage>
        <taxon>Eukaryota</taxon>
        <taxon>Metazoa</taxon>
        <taxon>Ecdysozoa</taxon>
        <taxon>Nematoda</taxon>
        <taxon>Chromadorea</taxon>
        <taxon>Rhabditida</taxon>
        <taxon>Rhabditina</taxon>
        <taxon>Rhabditomorpha</taxon>
        <taxon>Strongyloidea</taxon>
        <taxon>Ancylostomatidae</taxon>
        <taxon>Bunostominae</taxon>
        <taxon>Necator</taxon>
    </lineage>
</organism>
<evidence type="ECO:0000256" key="8">
    <source>
        <dbReference type="ARBA" id="ARBA00022884"/>
    </source>
</evidence>
<gene>
    <name evidence="13" type="primary">Necator_chrI.g892</name>
    <name evidence="13" type="ORF">RB195_004768</name>
</gene>
<keyword evidence="8 11" id="KW-0694">RNA-binding</keyword>
<comment type="subunit">
    <text evidence="3 11">Monomer.</text>
</comment>
<evidence type="ECO:0000256" key="7">
    <source>
        <dbReference type="ARBA" id="ARBA00022801"/>
    </source>
</evidence>
<comment type="caution">
    <text evidence="13">The sequence shown here is derived from an EMBL/GenBank/DDBJ whole genome shotgun (WGS) entry which is preliminary data.</text>
</comment>
<comment type="similarity">
    <text evidence="2 11">Belongs to the ENDOU family.</text>
</comment>
<dbReference type="EMBL" id="JAVFWL010000001">
    <property type="protein sequence ID" value="KAK6726638.1"/>
    <property type="molecule type" value="Genomic_DNA"/>
</dbReference>
<dbReference type="SUPFAM" id="SSF142877">
    <property type="entry name" value="EndoU-like"/>
    <property type="match status" value="1"/>
</dbReference>
<dbReference type="Pfam" id="PF09412">
    <property type="entry name" value="XendoU"/>
    <property type="match status" value="1"/>
</dbReference>
<evidence type="ECO:0000313" key="13">
    <source>
        <dbReference type="EMBL" id="KAK6726638.1"/>
    </source>
</evidence>
<keyword evidence="5 11" id="KW-0479">Metal-binding</keyword>
<dbReference type="PANTHER" id="PTHR12439:SF11">
    <property type="entry name" value="URIDYLATE-SPECIFIC ENDORIBONUCLEASE"/>
    <property type="match status" value="1"/>
</dbReference>
<evidence type="ECO:0000256" key="10">
    <source>
        <dbReference type="ARBA" id="ARBA00023239"/>
    </source>
</evidence>
<evidence type="ECO:0000256" key="11">
    <source>
        <dbReference type="RuleBase" id="RU367085"/>
    </source>
</evidence>
<name>A0ABR1BMX3_NECAM</name>
<dbReference type="CDD" id="cd21159">
    <property type="entry name" value="XendoU"/>
    <property type="match status" value="1"/>
</dbReference>
<keyword evidence="9 11" id="KW-0464">Manganese</keyword>
<keyword evidence="4 11" id="KW-0540">Nuclease</keyword>
<dbReference type="InterPro" id="IPR037227">
    <property type="entry name" value="EndoU-like"/>
</dbReference>
<evidence type="ECO:0000256" key="4">
    <source>
        <dbReference type="ARBA" id="ARBA00022722"/>
    </source>
</evidence>
<dbReference type="PROSITE" id="PS51959">
    <property type="entry name" value="ENDOU"/>
    <property type="match status" value="1"/>
</dbReference>
<evidence type="ECO:0000256" key="9">
    <source>
        <dbReference type="ARBA" id="ARBA00023211"/>
    </source>
</evidence>
<proteinExistence type="inferred from homology"/>
<evidence type="ECO:0000256" key="1">
    <source>
        <dbReference type="ARBA" id="ARBA00001936"/>
    </source>
</evidence>
<comment type="cofactor">
    <cofactor evidence="1 11">
        <name>Mn(2+)</name>
        <dbReference type="ChEBI" id="CHEBI:29035"/>
    </cofactor>
</comment>
<keyword evidence="14" id="KW-1185">Reference proteome</keyword>
<evidence type="ECO:0000256" key="5">
    <source>
        <dbReference type="ARBA" id="ARBA00022723"/>
    </source>
</evidence>